<accession>A0A2I2FWN2</accession>
<name>A0A2I2FWN2_9EURO</name>
<dbReference type="VEuPathDB" id="FungiDB:P170DRAFT_513115"/>
<evidence type="ECO:0000313" key="2">
    <source>
        <dbReference type="EMBL" id="PLB45038.1"/>
    </source>
</evidence>
<sequence length="267" mass="30826">MSVPDEDPERKEMRKSLRSLERHVTGLKPDHQIAPSEIDRIQLMPLSLDEGSKDRPVFFTPLDESFLETPDDEYDQKYGMEYDTYDSIPEDCRDPKTCAQAINIYWSTYLSRYSLGKQPVGGEIVWSPVRIGYTVYKDLYRYGFPEFGFTDAEQVKTGPYAHMKATIYNNLNGDDDHLLQGEMLPILRLMIGHLRRARFIDHMVAPLMVFSFLGPQHARVIEAYVEDHTVVVRRTKLYDLRSKDAAAFKLFARWFFGKPGAPTGQSQ</sequence>
<dbReference type="GeneID" id="36562769"/>
<dbReference type="Proteomes" id="UP000234275">
    <property type="component" value="Unassembled WGS sequence"/>
</dbReference>
<evidence type="ECO:0000313" key="3">
    <source>
        <dbReference type="Proteomes" id="UP000234275"/>
    </source>
</evidence>
<keyword evidence="3" id="KW-1185">Reference proteome</keyword>
<reference evidence="2 3" key="1">
    <citation type="submission" date="2016-12" db="EMBL/GenBank/DDBJ databases">
        <title>The genomes of Aspergillus section Nigri reveals drivers in fungal speciation.</title>
        <authorList>
            <consortium name="DOE Joint Genome Institute"/>
            <person name="Vesth T.C."/>
            <person name="Nybo J."/>
            <person name="Theobald S."/>
            <person name="Brandl J."/>
            <person name="Frisvad J.C."/>
            <person name="Nielsen K.F."/>
            <person name="Lyhne E.K."/>
            <person name="Kogle M.E."/>
            <person name="Kuo A."/>
            <person name="Riley R."/>
            <person name="Clum A."/>
            <person name="Nolan M."/>
            <person name="Lipzen A."/>
            <person name="Salamov A."/>
            <person name="Henrissat B."/>
            <person name="Wiebenga A."/>
            <person name="De Vries R.P."/>
            <person name="Grigoriev I.V."/>
            <person name="Mortensen U.H."/>
            <person name="Andersen M.R."/>
            <person name="Baker S.E."/>
        </authorList>
    </citation>
    <scope>NUCLEOTIDE SEQUENCE [LARGE SCALE GENOMIC DNA]</scope>
    <source>
        <strain evidence="2 3">IBT 23096</strain>
    </source>
</reference>
<dbReference type="RefSeq" id="XP_024700340.1">
    <property type="nucleotide sequence ID" value="XM_024855063.1"/>
</dbReference>
<protein>
    <submittedName>
        <fullName evidence="2">Uncharacterized protein</fullName>
    </submittedName>
</protein>
<proteinExistence type="predicted"/>
<dbReference type="STRING" id="1392250.A0A2I2FWN2"/>
<feature type="compositionally biased region" description="Basic and acidic residues" evidence="1">
    <location>
        <begin position="8"/>
        <end position="31"/>
    </location>
</feature>
<dbReference type="OrthoDB" id="4177740at2759"/>
<dbReference type="AlphaFoldDB" id="A0A2I2FWN2"/>
<feature type="region of interest" description="Disordered" evidence="1">
    <location>
        <begin position="1"/>
        <end position="31"/>
    </location>
</feature>
<evidence type="ECO:0000256" key="1">
    <source>
        <dbReference type="SAM" id="MobiDB-lite"/>
    </source>
</evidence>
<comment type="caution">
    <text evidence="2">The sequence shown here is derived from an EMBL/GenBank/DDBJ whole genome shotgun (WGS) entry which is preliminary data.</text>
</comment>
<organism evidence="2 3">
    <name type="scientific">Aspergillus steynii IBT 23096</name>
    <dbReference type="NCBI Taxonomy" id="1392250"/>
    <lineage>
        <taxon>Eukaryota</taxon>
        <taxon>Fungi</taxon>
        <taxon>Dikarya</taxon>
        <taxon>Ascomycota</taxon>
        <taxon>Pezizomycotina</taxon>
        <taxon>Eurotiomycetes</taxon>
        <taxon>Eurotiomycetidae</taxon>
        <taxon>Eurotiales</taxon>
        <taxon>Aspergillaceae</taxon>
        <taxon>Aspergillus</taxon>
        <taxon>Aspergillus subgen. Circumdati</taxon>
    </lineage>
</organism>
<gene>
    <name evidence="2" type="ORF">P170DRAFT_513115</name>
</gene>
<dbReference type="EMBL" id="MSFO01000008">
    <property type="protein sequence ID" value="PLB45038.1"/>
    <property type="molecule type" value="Genomic_DNA"/>
</dbReference>